<comment type="caution">
    <text evidence="1">The sequence shown here is derived from an EMBL/GenBank/DDBJ whole genome shotgun (WGS) entry which is preliminary data.</text>
</comment>
<evidence type="ECO:0000313" key="2">
    <source>
        <dbReference type="Proteomes" id="UP000322873"/>
    </source>
</evidence>
<name>A0A5M9JTV0_MONFR</name>
<proteinExistence type="predicted"/>
<dbReference type="Proteomes" id="UP000322873">
    <property type="component" value="Unassembled WGS sequence"/>
</dbReference>
<gene>
    <name evidence="1" type="ORF">EYC84_002038</name>
</gene>
<dbReference type="AlphaFoldDB" id="A0A5M9JTV0"/>
<keyword evidence="2" id="KW-1185">Reference proteome</keyword>
<accession>A0A5M9JTV0</accession>
<sequence>MDWCLWVLRRFNDVKRIQKSLRRKSQVSDLTREGQQIQVGRHTAHPKLIAANNNASNQSKVKPTGRSEYRHFLTPHIPRCFPQSIRSTTIRNLPREFPRPVLQFYFRTNHNQPVHISHLTSHIPHPTSHPINPP</sequence>
<organism evidence="1 2">
    <name type="scientific">Monilinia fructicola</name>
    <name type="common">Brown rot fungus</name>
    <name type="synonym">Ciboria fructicola</name>
    <dbReference type="NCBI Taxonomy" id="38448"/>
    <lineage>
        <taxon>Eukaryota</taxon>
        <taxon>Fungi</taxon>
        <taxon>Dikarya</taxon>
        <taxon>Ascomycota</taxon>
        <taxon>Pezizomycotina</taxon>
        <taxon>Leotiomycetes</taxon>
        <taxon>Helotiales</taxon>
        <taxon>Sclerotiniaceae</taxon>
        <taxon>Monilinia</taxon>
    </lineage>
</organism>
<dbReference type="EMBL" id="VICG01000005">
    <property type="protein sequence ID" value="KAA8572117.1"/>
    <property type="molecule type" value="Genomic_DNA"/>
</dbReference>
<reference evidence="1 2" key="1">
    <citation type="submission" date="2019-06" db="EMBL/GenBank/DDBJ databases">
        <title>Genome Sequence of the Brown Rot Fungal Pathogen Monilinia fructicola.</title>
        <authorList>
            <person name="De Miccolis Angelini R.M."/>
            <person name="Landi L."/>
            <person name="Abate D."/>
            <person name="Pollastro S."/>
            <person name="Romanazzi G."/>
            <person name="Faretra F."/>
        </authorList>
    </citation>
    <scope>NUCLEOTIDE SEQUENCE [LARGE SCALE GENOMIC DNA]</scope>
    <source>
        <strain evidence="1 2">Mfrc123</strain>
    </source>
</reference>
<protein>
    <submittedName>
        <fullName evidence="1">Uncharacterized protein</fullName>
    </submittedName>
</protein>
<evidence type="ECO:0000313" key="1">
    <source>
        <dbReference type="EMBL" id="KAA8572117.1"/>
    </source>
</evidence>